<proteinExistence type="predicted"/>
<name>A0A166GGF7_9AGAM</name>
<evidence type="ECO:0000313" key="1">
    <source>
        <dbReference type="EMBL" id="KZP17810.1"/>
    </source>
</evidence>
<evidence type="ECO:0000313" key="2">
    <source>
        <dbReference type="Proteomes" id="UP000076532"/>
    </source>
</evidence>
<dbReference type="Proteomes" id="UP000076532">
    <property type="component" value="Unassembled WGS sequence"/>
</dbReference>
<gene>
    <name evidence="1" type="ORF">FIBSPDRAFT_864418</name>
</gene>
<organism evidence="1 2">
    <name type="scientific">Athelia psychrophila</name>
    <dbReference type="NCBI Taxonomy" id="1759441"/>
    <lineage>
        <taxon>Eukaryota</taxon>
        <taxon>Fungi</taxon>
        <taxon>Dikarya</taxon>
        <taxon>Basidiomycota</taxon>
        <taxon>Agaricomycotina</taxon>
        <taxon>Agaricomycetes</taxon>
        <taxon>Agaricomycetidae</taxon>
        <taxon>Atheliales</taxon>
        <taxon>Atheliaceae</taxon>
        <taxon>Athelia</taxon>
    </lineage>
</organism>
<accession>A0A166GGF7</accession>
<protein>
    <submittedName>
        <fullName evidence="1">Uncharacterized protein</fullName>
    </submittedName>
</protein>
<reference evidence="1 2" key="1">
    <citation type="journal article" date="2016" name="Mol. Biol. Evol.">
        <title>Comparative Genomics of Early-Diverging Mushroom-Forming Fungi Provides Insights into the Origins of Lignocellulose Decay Capabilities.</title>
        <authorList>
            <person name="Nagy L.G."/>
            <person name="Riley R."/>
            <person name="Tritt A."/>
            <person name="Adam C."/>
            <person name="Daum C."/>
            <person name="Floudas D."/>
            <person name="Sun H."/>
            <person name="Yadav J.S."/>
            <person name="Pangilinan J."/>
            <person name="Larsson K.H."/>
            <person name="Matsuura K."/>
            <person name="Barry K."/>
            <person name="Labutti K."/>
            <person name="Kuo R."/>
            <person name="Ohm R.A."/>
            <person name="Bhattacharya S.S."/>
            <person name="Shirouzu T."/>
            <person name="Yoshinaga Y."/>
            <person name="Martin F.M."/>
            <person name="Grigoriev I.V."/>
            <person name="Hibbett D.S."/>
        </authorList>
    </citation>
    <scope>NUCLEOTIDE SEQUENCE [LARGE SCALE GENOMIC DNA]</scope>
    <source>
        <strain evidence="1 2">CBS 109695</strain>
    </source>
</reference>
<dbReference type="AlphaFoldDB" id="A0A166GGF7"/>
<sequence length="57" mass="6201">MDAMKPAVRLAETSGAHHRTFKEAAMNRPTWMNIGSIATGKAAHGAMHKTISRRGLQ</sequence>
<dbReference type="EMBL" id="KV417578">
    <property type="protein sequence ID" value="KZP17810.1"/>
    <property type="molecule type" value="Genomic_DNA"/>
</dbReference>
<keyword evidence="2" id="KW-1185">Reference proteome</keyword>